<dbReference type="PRINTS" id="PR00344">
    <property type="entry name" value="BCTRLSENSOR"/>
</dbReference>
<dbReference type="GO" id="GO:0009927">
    <property type="term" value="F:histidine phosphotransfer kinase activity"/>
    <property type="evidence" value="ECO:0007669"/>
    <property type="project" value="TreeGrafter"/>
</dbReference>
<dbReference type="PROSITE" id="PS50109">
    <property type="entry name" value="HIS_KIN"/>
    <property type="match status" value="1"/>
</dbReference>
<feature type="compositionally biased region" description="Polar residues" evidence="7">
    <location>
        <begin position="462"/>
        <end position="474"/>
    </location>
</feature>
<dbReference type="InterPro" id="IPR011006">
    <property type="entry name" value="CheY-like_superfamily"/>
</dbReference>
<evidence type="ECO:0000256" key="2">
    <source>
        <dbReference type="ARBA" id="ARBA00012438"/>
    </source>
</evidence>
<dbReference type="CDD" id="cd00082">
    <property type="entry name" value="HisKA"/>
    <property type="match status" value="1"/>
</dbReference>
<dbReference type="Pfam" id="PF02518">
    <property type="entry name" value="HATPase_c"/>
    <property type="match status" value="1"/>
</dbReference>
<evidence type="ECO:0000313" key="10">
    <source>
        <dbReference type="EMBL" id="CEM54487.1"/>
    </source>
</evidence>
<keyword evidence="5" id="KW-0418">Kinase</keyword>
<dbReference type="GO" id="GO:0005886">
    <property type="term" value="C:plasma membrane"/>
    <property type="evidence" value="ECO:0007669"/>
    <property type="project" value="TreeGrafter"/>
</dbReference>
<feature type="compositionally biased region" description="Pro residues" evidence="7">
    <location>
        <begin position="427"/>
        <end position="437"/>
    </location>
</feature>
<dbReference type="PANTHER" id="PTHR43047:SF72">
    <property type="entry name" value="OSMOSENSING HISTIDINE PROTEIN KINASE SLN1"/>
    <property type="match status" value="1"/>
</dbReference>
<evidence type="ECO:0000256" key="7">
    <source>
        <dbReference type="SAM" id="MobiDB-lite"/>
    </source>
</evidence>
<keyword evidence="4" id="KW-0808">Transferase</keyword>
<dbReference type="EC" id="2.7.13.3" evidence="2"/>
<evidence type="ECO:0000256" key="4">
    <source>
        <dbReference type="ARBA" id="ARBA00022679"/>
    </source>
</evidence>
<dbReference type="InterPro" id="IPR003661">
    <property type="entry name" value="HisK_dim/P_dom"/>
</dbReference>
<gene>
    <name evidence="10" type="ORF">Cvel_12813</name>
</gene>
<evidence type="ECO:0000256" key="1">
    <source>
        <dbReference type="ARBA" id="ARBA00000085"/>
    </source>
</evidence>
<dbReference type="AlphaFoldDB" id="A0A0G4IBD6"/>
<dbReference type="SMART" id="SM00387">
    <property type="entry name" value="HATPase_c"/>
    <property type="match status" value="1"/>
</dbReference>
<dbReference type="SUPFAM" id="SSF52172">
    <property type="entry name" value="CheY-like"/>
    <property type="match status" value="1"/>
</dbReference>
<protein>
    <recommendedName>
        <fullName evidence="2">histidine kinase</fullName>
        <ecNumber evidence="2">2.7.13.3</ecNumber>
    </recommendedName>
</protein>
<dbReference type="SUPFAM" id="SSF55874">
    <property type="entry name" value="ATPase domain of HSP90 chaperone/DNA topoisomerase II/histidine kinase"/>
    <property type="match status" value="1"/>
</dbReference>
<evidence type="ECO:0000256" key="3">
    <source>
        <dbReference type="ARBA" id="ARBA00022553"/>
    </source>
</evidence>
<dbReference type="InterPro" id="IPR004358">
    <property type="entry name" value="Sig_transdc_His_kin-like_C"/>
</dbReference>
<dbReference type="SMART" id="SM00388">
    <property type="entry name" value="HisKA"/>
    <property type="match status" value="1"/>
</dbReference>
<feature type="domain" description="Response regulatory" evidence="9">
    <location>
        <begin position="546"/>
        <end position="649"/>
    </location>
</feature>
<dbReference type="InterPro" id="IPR036097">
    <property type="entry name" value="HisK_dim/P_sf"/>
</dbReference>
<sequence>MTAGLWNKAILIPLHFSNFHYGVLVFSDALVWLIVAAQFLGSAVPVVLFLVAGQICSVSVSMGLRYLATQTLAAFIKQSHATETAELALKRFISYIMHEMRNPLSGASLLVSELRDLLTEVLKAHREKGGEREKETTLVPQIYWRDELLQMGSLLELLSTQLGKMTGVCNDVLQLERLERGAMEFVFLPRPIREWLQHVAKQAERTFAASVGVSFHWVWEEFEEDGEGKEGNGQQQQKKQLKGMLKDHPRGVADFVRLEQVIDNFLGNGLKFTPSGGSVCLRARLRLPSPEEIAEVREESLTEGRRVEGQLKAWKASVRDLIPSKRRGSFMNQDLHSDTPPSWVVLRVCVEDTGAGLSESDLPRLFRPYVQIRAGELQNGGGTGLGLCICKSFVEAHAGGRIWAQSAGEGKGSSFIFEICLPLAPPDPFSPSTPESPPASSAPVRTSVHRSKSAPPRRESVCTPSSPSESPLSRDTSHSPEMAALGSQKTKRAEKIHKKAQGKAYLQNLSADSGARKAEVPQSPSHQHTKTPADDKKRENEAKRVDVLVADDDRLCLLAASAVIRHLGFSLQTAEDGQSAIDLVCNRGTEISPRCEHGMILIDNNMPGLSGPETVAKMRAEFEAMRSAREEGGRRNRSGGKEGKRSAVC</sequence>
<dbReference type="InterPro" id="IPR036890">
    <property type="entry name" value="HATPase_C_sf"/>
</dbReference>
<dbReference type="EMBL" id="CDMZ01005792">
    <property type="protein sequence ID" value="CEM54487.1"/>
    <property type="molecule type" value="Genomic_DNA"/>
</dbReference>
<dbReference type="PANTHER" id="PTHR43047">
    <property type="entry name" value="TWO-COMPONENT HISTIDINE PROTEIN KINASE"/>
    <property type="match status" value="1"/>
</dbReference>
<dbReference type="GO" id="GO:0000155">
    <property type="term" value="F:phosphorelay sensor kinase activity"/>
    <property type="evidence" value="ECO:0007669"/>
    <property type="project" value="InterPro"/>
</dbReference>
<comment type="catalytic activity">
    <reaction evidence="1">
        <text>ATP + protein L-histidine = ADP + protein N-phospho-L-histidine.</text>
        <dbReference type="EC" id="2.7.13.3"/>
    </reaction>
</comment>
<feature type="compositionally biased region" description="Basic residues" evidence="7">
    <location>
        <begin position="489"/>
        <end position="501"/>
    </location>
</feature>
<proteinExistence type="predicted"/>
<dbReference type="Gene3D" id="3.30.565.10">
    <property type="entry name" value="Histidine kinase-like ATPase, C-terminal domain"/>
    <property type="match status" value="1"/>
</dbReference>
<feature type="domain" description="Histidine kinase" evidence="8">
    <location>
        <begin position="95"/>
        <end position="425"/>
    </location>
</feature>
<dbReference type="VEuPathDB" id="CryptoDB:Cvel_12813"/>
<dbReference type="Gene3D" id="3.40.50.2300">
    <property type="match status" value="1"/>
</dbReference>
<keyword evidence="3 6" id="KW-0597">Phosphoprotein</keyword>
<evidence type="ECO:0000259" key="9">
    <source>
        <dbReference type="PROSITE" id="PS50110"/>
    </source>
</evidence>
<dbReference type="Pfam" id="PF00072">
    <property type="entry name" value="Response_reg"/>
    <property type="match status" value="1"/>
</dbReference>
<evidence type="ECO:0000256" key="5">
    <source>
        <dbReference type="ARBA" id="ARBA00022777"/>
    </source>
</evidence>
<name>A0A0G4IBD6_9ALVE</name>
<dbReference type="Gene3D" id="1.10.287.130">
    <property type="match status" value="1"/>
</dbReference>
<accession>A0A0G4IBD6</accession>
<dbReference type="InterPro" id="IPR003594">
    <property type="entry name" value="HATPase_dom"/>
</dbReference>
<reference evidence="10" key="1">
    <citation type="submission" date="2014-11" db="EMBL/GenBank/DDBJ databases">
        <authorList>
            <person name="Otto D Thomas"/>
            <person name="Naeem Raeece"/>
        </authorList>
    </citation>
    <scope>NUCLEOTIDE SEQUENCE</scope>
</reference>
<dbReference type="SUPFAM" id="SSF47384">
    <property type="entry name" value="Homodimeric domain of signal transducing histidine kinase"/>
    <property type="match status" value="1"/>
</dbReference>
<feature type="modified residue" description="4-aspartylphosphate" evidence="6">
    <location>
        <position position="603"/>
    </location>
</feature>
<feature type="region of interest" description="Disordered" evidence="7">
    <location>
        <begin position="427"/>
        <end position="539"/>
    </location>
</feature>
<dbReference type="InterPro" id="IPR005467">
    <property type="entry name" value="His_kinase_dom"/>
</dbReference>
<dbReference type="PROSITE" id="PS50110">
    <property type="entry name" value="RESPONSE_REGULATORY"/>
    <property type="match status" value="1"/>
</dbReference>
<dbReference type="PhylomeDB" id="A0A0G4IBD6"/>
<evidence type="ECO:0000256" key="6">
    <source>
        <dbReference type="PROSITE-ProRule" id="PRU00169"/>
    </source>
</evidence>
<organism evidence="10">
    <name type="scientific">Chromera velia CCMP2878</name>
    <dbReference type="NCBI Taxonomy" id="1169474"/>
    <lineage>
        <taxon>Eukaryota</taxon>
        <taxon>Sar</taxon>
        <taxon>Alveolata</taxon>
        <taxon>Colpodellida</taxon>
        <taxon>Chromeraceae</taxon>
        <taxon>Chromera</taxon>
    </lineage>
</organism>
<feature type="region of interest" description="Disordered" evidence="7">
    <location>
        <begin position="626"/>
        <end position="649"/>
    </location>
</feature>
<evidence type="ECO:0000259" key="8">
    <source>
        <dbReference type="PROSITE" id="PS50109"/>
    </source>
</evidence>
<dbReference type="InterPro" id="IPR001789">
    <property type="entry name" value="Sig_transdc_resp-reg_receiver"/>
</dbReference>